<feature type="domain" description="Schlafen AlbA-2" evidence="1">
    <location>
        <begin position="52"/>
        <end position="173"/>
    </location>
</feature>
<reference evidence="2 3" key="1">
    <citation type="submission" date="2020-06" db="EMBL/GenBank/DDBJ databases">
        <authorList>
            <person name="Li R."/>
            <person name="Bekaert M."/>
        </authorList>
    </citation>
    <scope>NUCLEOTIDE SEQUENCE [LARGE SCALE GENOMIC DNA]</scope>
    <source>
        <strain evidence="3">wild</strain>
    </source>
</reference>
<evidence type="ECO:0000313" key="3">
    <source>
        <dbReference type="Proteomes" id="UP000507470"/>
    </source>
</evidence>
<dbReference type="InterPro" id="IPR007421">
    <property type="entry name" value="Schlafen_AlbA_2_dom"/>
</dbReference>
<accession>A0A6J8D802</accession>
<proteinExistence type="predicted"/>
<name>A0A6J8D802_MYTCO</name>
<evidence type="ECO:0000313" key="2">
    <source>
        <dbReference type="EMBL" id="CAC5403787.1"/>
    </source>
</evidence>
<dbReference type="OrthoDB" id="6140382at2759"/>
<dbReference type="Pfam" id="PF04326">
    <property type="entry name" value="SLFN_AlbA_2"/>
    <property type="match status" value="1"/>
</dbReference>
<dbReference type="InterPro" id="IPR038461">
    <property type="entry name" value="Schlafen_AlbA_2_dom_sf"/>
</dbReference>
<dbReference type="EMBL" id="CACVKT020006841">
    <property type="protein sequence ID" value="CAC5403787.1"/>
    <property type="molecule type" value="Genomic_DNA"/>
</dbReference>
<gene>
    <name evidence="2" type="ORF">MCOR_37653</name>
</gene>
<organism evidence="2 3">
    <name type="scientific">Mytilus coruscus</name>
    <name type="common">Sea mussel</name>
    <dbReference type="NCBI Taxonomy" id="42192"/>
    <lineage>
        <taxon>Eukaryota</taxon>
        <taxon>Metazoa</taxon>
        <taxon>Spiralia</taxon>
        <taxon>Lophotrochozoa</taxon>
        <taxon>Mollusca</taxon>
        <taxon>Bivalvia</taxon>
        <taxon>Autobranchia</taxon>
        <taxon>Pteriomorphia</taxon>
        <taxon>Mytilida</taxon>
        <taxon>Mytiloidea</taxon>
        <taxon>Mytilidae</taxon>
        <taxon>Mytilinae</taxon>
        <taxon>Mytilus</taxon>
    </lineage>
</organism>
<dbReference type="Proteomes" id="UP000507470">
    <property type="component" value="Unassembled WGS sequence"/>
</dbReference>
<dbReference type="Gene3D" id="3.30.950.30">
    <property type="entry name" value="Schlafen, AAA domain"/>
    <property type="match status" value="1"/>
</dbReference>
<sequence>MYLYFPSVSSADQTKYTKAVEILRQDGAPGPLPIIQNRTYKLNHKVKDLRNENIDTQFKQINGKDVRNTLANMCSHYISAFGNYKGGVVYYGIEDNKGNVLGIDLSNSTHEDIETALETKIGGMICGKSLTKLTRKTHWDIQYFDIEEDGAGDTILQNRKIIAVKVCRIPGGVFTAVPESYYVDDHGNVQQYKDFGEWRSQMLTSYIDSPATKGDTHQLEENLQSISDKIEDLRLNSIQKRENSKFPFN</sequence>
<protein>
    <recommendedName>
        <fullName evidence="1">Schlafen AlbA-2 domain-containing protein</fullName>
    </recommendedName>
</protein>
<evidence type="ECO:0000259" key="1">
    <source>
        <dbReference type="Pfam" id="PF04326"/>
    </source>
</evidence>
<keyword evidence="3" id="KW-1185">Reference proteome</keyword>
<dbReference type="AlphaFoldDB" id="A0A6J8D802"/>